<evidence type="ECO:0000313" key="2">
    <source>
        <dbReference type="EMBL" id="KAB1269571.1"/>
    </source>
</evidence>
<evidence type="ECO:0000256" key="1">
    <source>
        <dbReference type="SAM" id="MobiDB-lite"/>
    </source>
</evidence>
<keyword evidence="3" id="KW-1185">Reference proteome</keyword>
<evidence type="ECO:0000313" key="3">
    <source>
        <dbReference type="Proteomes" id="UP000299084"/>
    </source>
</evidence>
<name>A0A5N4DEJ8_CAMDR</name>
<dbReference type="EMBL" id="JWIN03000012">
    <property type="protein sequence ID" value="KAB1269571.1"/>
    <property type="molecule type" value="Genomic_DNA"/>
</dbReference>
<comment type="caution">
    <text evidence="2">The sequence shown here is derived from an EMBL/GenBank/DDBJ whole genome shotgun (WGS) entry which is preliminary data.</text>
</comment>
<dbReference type="Proteomes" id="UP000299084">
    <property type="component" value="Unassembled WGS sequence"/>
</dbReference>
<feature type="region of interest" description="Disordered" evidence="1">
    <location>
        <begin position="182"/>
        <end position="207"/>
    </location>
</feature>
<protein>
    <submittedName>
        <fullName evidence="2">Uncharacterized protein</fullName>
    </submittedName>
</protein>
<sequence>MSSSPHPGSARDSQGHGGSLFWPSRRPAKGLVSLWEDRGSRPSKASLQAAAMGQKPLVHMKGSGRPQAEGEKGRCPQGHKEGCRGQGGTLAQPVLFTEGERGVGGLGPSIHQPVLREQGNRVVDVPTTSPHKNPKRQVILTCLFYEGRVPALKEQMSEMSIKPISVPRVHYRVKALRSGPADGQELAWQPGEEGGFPRQRSSVIVPA</sequence>
<organism evidence="2 3">
    <name type="scientific">Camelus dromedarius</name>
    <name type="common">Dromedary</name>
    <name type="synonym">Arabian camel</name>
    <dbReference type="NCBI Taxonomy" id="9838"/>
    <lineage>
        <taxon>Eukaryota</taxon>
        <taxon>Metazoa</taxon>
        <taxon>Chordata</taxon>
        <taxon>Craniata</taxon>
        <taxon>Vertebrata</taxon>
        <taxon>Euteleostomi</taxon>
        <taxon>Mammalia</taxon>
        <taxon>Eutheria</taxon>
        <taxon>Laurasiatheria</taxon>
        <taxon>Artiodactyla</taxon>
        <taxon>Tylopoda</taxon>
        <taxon>Camelidae</taxon>
        <taxon>Camelus</taxon>
    </lineage>
</organism>
<proteinExistence type="predicted"/>
<dbReference type="AlphaFoldDB" id="A0A5N4DEJ8"/>
<feature type="compositionally biased region" description="Basic and acidic residues" evidence="1">
    <location>
        <begin position="68"/>
        <end position="83"/>
    </location>
</feature>
<reference evidence="2 3" key="1">
    <citation type="journal article" date="2019" name="Mol. Ecol. Resour.">
        <title>Improving Illumina assemblies with Hi-C and long reads: an example with the North African dromedary.</title>
        <authorList>
            <person name="Elbers J.P."/>
            <person name="Rogers M.F."/>
            <person name="Perelman P.L."/>
            <person name="Proskuryakova A.A."/>
            <person name="Serdyukova N.A."/>
            <person name="Johnson W.E."/>
            <person name="Horin P."/>
            <person name="Corander J."/>
            <person name="Murphy D."/>
            <person name="Burger P.A."/>
        </authorList>
    </citation>
    <scope>NUCLEOTIDE SEQUENCE [LARGE SCALE GENOMIC DNA]</scope>
    <source>
        <strain evidence="2">Drom800</strain>
        <tissue evidence="2">Blood</tissue>
    </source>
</reference>
<accession>A0A5N4DEJ8</accession>
<gene>
    <name evidence="2" type="ORF">Cadr_000017459</name>
</gene>
<feature type="region of interest" description="Disordered" evidence="1">
    <location>
        <begin position="1"/>
        <end position="88"/>
    </location>
</feature>